<dbReference type="OrthoDB" id="3505530at2"/>
<dbReference type="PANTHER" id="PTHR30346:SF29">
    <property type="entry name" value="LYSR SUBSTRATE-BINDING"/>
    <property type="match status" value="1"/>
</dbReference>
<dbReference type="EMBL" id="LJGU01000114">
    <property type="protein sequence ID" value="OEV04061.1"/>
    <property type="molecule type" value="Genomic_DNA"/>
</dbReference>
<keyword evidence="4" id="KW-0804">Transcription</keyword>
<dbReference type="InterPro" id="IPR000847">
    <property type="entry name" value="LysR_HTH_N"/>
</dbReference>
<protein>
    <submittedName>
        <fullName evidence="6">LysR family transcriptional regulator</fullName>
    </submittedName>
</protein>
<evidence type="ECO:0000313" key="6">
    <source>
        <dbReference type="EMBL" id="OEV04061.1"/>
    </source>
</evidence>
<organism evidence="6 7">
    <name type="scientific">Streptomyces oceani</name>
    <dbReference type="NCBI Taxonomy" id="1075402"/>
    <lineage>
        <taxon>Bacteria</taxon>
        <taxon>Bacillati</taxon>
        <taxon>Actinomycetota</taxon>
        <taxon>Actinomycetes</taxon>
        <taxon>Kitasatosporales</taxon>
        <taxon>Streptomycetaceae</taxon>
        <taxon>Streptomyces</taxon>
    </lineage>
</organism>
<feature type="domain" description="HTH lysR-type" evidence="5">
    <location>
        <begin position="1"/>
        <end position="59"/>
    </location>
</feature>
<proteinExistence type="inferred from homology"/>
<evidence type="ECO:0000259" key="5">
    <source>
        <dbReference type="PROSITE" id="PS50931"/>
    </source>
</evidence>
<dbReference type="InterPro" id="IPR005119">
    <property type="entry name" value="LysR_subst-bd"/>
</dbReference>
<dbReference type="SUPFAM" id="SSF46785">
    <property type="entry name" value="Winged helix' DNA-binding domain"/>
    <property type="match status" value="1"/>
</dbReference>
<sequence length="297" mass="31543">MYSLERLRALAAVATHGTIARAATALHVTPSGLSQQLAKLERESGHRLLERDGRSVRLTHAGRVLTGHANSILAQLTAAETDLVDLHDEILGPLRLGGVGSAVRSLLIGALADLAQAHPRLTPSLRDGEGIDMLPLLLAGDLDLLVIESWSSRPMRLPEGVAIQALVREPVRVALPAEHPGGSGTSLDLAELGGTPWASCAPGTEPYEALVQALRSRGREPDIRYDVAEYATQLSLVEAGLATALVPAMAERPTPTGVRFVDCEPPLERDVLAAWRAGPDRPAIRACLAALHHRVLS</sequence>
<name>A0A1E7KJH6_9ACTN</name>
<dbReference type="Gene3D" id="3.40.190.10">
    <property type="entry name" value="Periplasmic binding protein-like II"/>
    <property type="match status" value="2"/>
</dbReference>
<dbReference type="GO" id="GO:0003700">
    <property type="term" value="F:DNA-binding transcription factor activity"/>
    <property type="evidence" value="ECO:0007669"/>
    <property type="project" value="InterPro"/>
</dbReference>
<dbReference type="Gene3D" id="1.10.10.10">
    <property type="entry name" value="Winged helix-like DNA-binding domain superfamily/Winged helix DNA-binding domain"/>
    <property type="match status" value="1"/>
</dbReference>
<gene>
    <name evidence="6" type="ORF">AN216_07345</name>
</gene>
<evidence type="ECO:0000256" key="3">
    <source>
        <dbReference type="ARBA" id="ARBA00023125"/>
    </source>
</evidence>
<dbReference type="SUPFAM" id="SSF53850">
    <property type="entry name" value="Periplasmic binding protein-like II"/>
    <property type="match status" value="1"/>
</dbReference>
<dbReference type="GO" id="GO:0003677">
    <property type="term" value="F:DNA binding"/>
    <property type="evidence" value="ECO:0007669"/>
    <property type="project" value="UniProtKB-KW"/>
</dbReference>
<evidence type="ECO:0000313" key="7">
    <source>
        <dbReference type="Proteomes" id="UP000176101"/>
    </source>
</evidence>
<comment type="caution">
    <text evidence="6">The sequence shown here is derived from an EMBL/GenBank/DDBJ whole genome shotgun (WGS) entry which is preliminary data.</text>
</comment>
<dbReference type="PROSITE" id="PS50931">
    <property type="entry name" value="HTH_LYSR"/>
    <property type="match status" value="1"/>
</dbReference>
<accession>A0A1E7KJH6</accession>
<dbReference type="AlphaFoldDB" id="A0A1E7KJH6"/>
<evidence type="ECO:0000256" key="1">
    <source>
        <dbReference type="ARBA" id="ARBA00009437"/>
    </source>
</evidence>
<keyword evidence="7" id="KW-1185">Reference proteome</keyword>
<dbReference type="FunFam" id="1.10.10.10:FF:000001">
    <property type="entry name" value="LysR family transcriptional regulator"/>
    <property type="match status" value="1"/>
</dbReference>
<evidence type="ECO:0000256" key="4">
    <source>
        <dbReference type="ARBA" id="ARBA00023163"/>
    </source>
</evidence>
<dbReference type="PATRIC" id="fig|1075402.3.peg.4266"/>
<evidence type="ECO:0000256" key="2">
    <source>
        <dbReference type="ARBA" id="ARBA00023015"/>
    </source>
</evidence>
<keyword evidence="3" id="KW-0238">DNA-binding</keyword>
<dbReference type="STRING" id="1075402.AN216_07345"/>
<dbReference type="GO" id="GO:0032993">
    <property type="term" value="C:protein-DNA complex"/>
    <property type="evidence" value="ECO:0007669"/>
    <property type="project" value="TreeGrafter"/>
</dbReference>
<dbReference type="PANTHER" id="PTHR30346">
    <property type="entry name" value="TRANSCRIPTIONAL DUAL REGULATOR HCAR-RELATED"/>
    <property type="match status" value="1"/>
</dbReference>
<dbReference type="InterPro" id="IPR036390">
    <property type="entry name" value="WH_DNA-bd_sf"/>
</dbReference>
<dbReference type="RefSeq" id="WP_070195796.1">
    <property type="nucleotide sequence ID" value="NZ_LJGU01000114.1"/>
</dbReference>
<dbReference type="Pfam" id="PF00126">
    <property type="entry name" value="HTH_1"/>
    <property type="match status" value="1"/>
</dbReference>
<keyword evidence="2" id="KW-0805">Transcription regulation</keyword>
<dbReference type="InterPro" id="IPR036388">
    <property type="entry name" value="WH-like_DNA-bd_sf"/>
</dbReference>
<comment type="similarity">
    <text evidence="1">Belongs to the LysR transcriptional regulatory family.</text>
</comment>
<reference evidence="6 7" key="1">
    <citation type="journal article" date="2016" name="Front. Microbiol.">
        <title>Comparative Genomics Analysis of Streptomyces Species Reveals Their Adaptation to the Marine Environment and Their Diversity at the Genomic Level.</title>
        <authorList>
            <person name="Tian X."/>
            <person name="Zhang Z."/>
            <person name="Yang T."/>
            <person name="Chen M."/>
            <person name="Li J."/>
            <person name="Chen F."/>
            <person name="Yang J."/>
            <person name="Li W."/>
            <person name="Zhang B."/>
            <person name="Zhang Z."/>
            <person name="Wu J."/>
            <person name="Zhang C."/>
            <person name="Long L."/>
            <person name="Xiao J."/>
        </authorList>
    </citation>
    <scope>NUCLEOTIDE SEQUENCE [LARGE SCALE GENOMIC DNA]</scope>
    <source>
        <strain evidence="6 7">SCSIO 02100</strain>
    </source>
</reference>
<dbReference type="Proteomes" id="UP000176101">
    <property type="component" value="Unassembled WGS sequence"/>
</dbReference>
<dbReference type="Pfam" id="PF03466">
    <property type="entry name" value="LysR_substrate"/>
    <property type="match status" value="1"/>
</dbReference>